<dbReference type="GO" id="GO:0006207">
    <property type="term" value="P:'de novo' pyrimidine nucleobase biosynthetic process"/>
    <property type="evidence" value="ECO:0007669"/>
    <property type="project" value="InterPro"/>
</dbReference>
<dbReference type="Gene3D" id="3.20.20.70">
    <property type="entry name" value="Aldolase class I"/>
    <property type="match status" value="1"/>
</dbReference>
<reference evidence="12 13" key="1">
    <citation type="journal article" date="2019" name="Nat. Microbiol.">
        <title>Mediterranean grassland soil C-N compound turnover is dependent on rainfall and depth, and is mediated by genomically divergent microorganisms.</title>
        <authorList>
            <person name="Diamond S."/>
            <person name="Andeer P.F."/>
            <person name="Li Z."/>
            <person name="Crits-Christoph A."/>
            <person name="Burstein D."/>
            <person name="Anantharaman K."/>
            <person name="Lane K.R."/>
            <person name="Thomas B.C."/>
            <person name="Pan C."/>
            <person name="Northen T.R."/>
            <person name="Banfield J.F."/>
        </authorList>
    </citation>
    <scope>NUCLEOTIDE SEQUENCE [LARGE SCALE GENOMIC DNA]</scope>
    <source>
        <strain evidence="12">NP_4</strain>
    </source>
</reference>
<comment type="catalytic activity">
    <reaction evidence="6 7 10">
        <text>orotidine 5'-phosphate + H(+) = UMP + CO2</text>
        <dbReference type="Rhea" id="RHEA:11596"/>
        <dbReference type="ChEBI" id="CHEBI:15378"/>
        <dbReference type="ChEBI" id="CHEBI:16526"/>
        <dbReference type="ChEBI" id="CHEBI:57538"/>
        <dbReference type="ChEBI" id="CHEBI:57865"/>
        <dbReference type="EC" id="4.1.1.23"/>
    </reaction>
</comment>
<feature type="binding site" evidence="7 9">
    <location>
        <position position="32"/>
    </location>
    <ligand>
        <name>substrate</name>
    </ligand>
</feature>
<feature type="domain" description="Orotidine 5'-phosphate decarboxylase" evidence="11">
    <location>
        <begin position="26"/>
        <end position="259"/>
    </location>
</feature>
<dbReference type="EC" id="4.1.1.23" evidence="7"/>
<dbReference type="NCBIfam" id="TIGR01740">
    <property type="entry name" value="pyrF"/>
    <property type="match status" value="1"/>
</dbReference>
<comment type="pathway">
    <text evidence="2 7 10">Pyrimidine metabolism; UMP biosynthesis via de novo pathway; UMP from orotate: step 2/2.</text>
</comment>
<organism evidence="12 13">
    <name type="scientific">Candidatus Segetimicrobium genomatis</name>
    <dbReference type="NCBI Taxonomy" id="2569760"/>
    <lineage>
        <taxon>Bacteria</taxon>
        <taxon>Bacillati</taxon>
        <taxon>Candidatus Sysuimicrobiota</taxon>
        <taxon>Candidatus Sysuimicrobiia</taxon>
        <taxon>Candidatus Sysuimicrobiales</taxon>
        <taxon>Candidatus Segetimicrobiaceae</taxon>
        <taxon>Candidatus Segetimicrobium</taxon>
    </lineage>
</organism>
<feature type="binding site" evidence="7 9">
    <location>
        <position position="223"/>
    </location>
    <ligand>
        <name>substrate</name>
    </ligand>
</feature>
<dbReference type="InterPro" id="IPR013785">
    <property type="entry name" value="Aldolase_TIM"/>
</dbReference>
<protein>
    <recommendedName>
        <fullName evidence="7">Orotidine 5'-phosphate decarboxylase</fullName>
        <ecNumber evidence="7">4.1.1.23</ecNumber>
    </recommendedName>
    <alternativeName>
        <fullName evidence="7">OMP decarboxylase</fullName>
        <shortName evidence="7">OMPDCase</shortName>
        <shortName evidence="7">OMPdecase</shortName>
    </alternativeName>
</protein>
<accession>A0A537LEU6</accession>
<dbReference type="CDD" id="cd04725">
    <property type="entry name" value="OMP_decarboxylase_like"/>
    <property type="match status" value="1"/>
</dbReference>
<evidence type="ECO:0000256" key="7">
    <source>
        <dbReference type="HAMAP-Rule" id="MF_01200"/>
    </source>
</evidence>
<feature type="active site" description="Proton donor" evidence="7">
    <location>
        <position position="83"/>
    </location>
</feature>
<feature type="binding site" evidence="7 9">
    <location>
        <position position="214"/>
    </location>
    <ligand>
        <name>substrate</name>
    </ligand>
</feature>
<comment type="caution">
    <text evidence="12">The sequence shown here is derived from an EMBL/GenBank/DDBJ whole genome shotgun (WGS) entry which is preliminary data.</text>
</comment>
<dbReference type="HAMAP" id="MF_01200_B">
    <property type="entry name" value="OMPdecase_type1_B"/>
    <property type="match status" value="1"/>
</dbReference>
<dbReference type="InterPro" id="IPR047596">
    <property type="entry name" value="OMPdecase_bac"/>
</dbReference>
<evidence type="ECO:0000256" key="6">
    <source>
        <dbReference type="ARBA" id="ARBA00049157"/>
    </source>
</evidence>
<proteinExistence type="inferred from homology"/>
<evidence type="ECO:0000256" key="9">
    <source>
        <dbReference type="PIRSR" id="PIRSR614732-2"/>
    </source>
</evidence>
<feature type="binding site" evidence="7 9">
    <location>
        <position position="244"/>
    </location>
    <ligand>
        <name>substrate</name>
    </ligand>
</feature>
<dbReference type="SMART" id="SM00934">
    <property type="entry name" value="OMPdecase"/>
    <property type="match status" value="1"/>
</dbReference>
<name>A0A537LEU6_9BACT</name>
<feature type="active site" description="For OMPdecase activity" evidence="8">
    <location>
        <position position="83"/>
    </location>
</feature>
<dbReference type="InterPro" id="IPR014732">
    <property type="entry name" value="OMPdecase"/>
</dbReference>
<dbReference type="GO" id="GO:0044205">
    <property type="term" value="P:'de novo' UMP biosynthetic process"/>
    <property type="evidence" value="ECO:0007669"/>
    <property type="project" value="UniProtKB-UniRule"/>
</dbReference>
<dbReference type="PANTHER" id="PTHR32119:SF2">
    <property type="entry name" value="OROTIDINE 5'-PHOSPHATE DECARBOXYLASE"/>
    <property type="match status" value="1"/>
</dbReference>
<evidence type="ECO:0000256" key="5">
    <source>
        <dbReference type="ARBA" id="ARBA00023239"/>
    </source>
</evidence>
<feature type="binding site" evidence="7 9">
    <location>
        <position position="54"/>
    </location>
    <ligand>
        <name>substrate</name>
    </ligand>
</feature>
<evidence type="ECO:0000256" key="2">
    <source>
        <dbReference type="ARBA" id="ARBA00004861"/>
    </source>
</evidence>
<comment type="similarity">
    <text evidence="7">Belongs to the OMP decarboxylase family. Type 1 subfamily.</text>
</comment>
<dbReference type="InterPro" id="IPR011060">
    <property type="entry name" value="RibuloseP-bd_barrel"/>
</dbReference>
<feature type="active site" description="For OMPdecase activity" evidence="8">
    <location>
        <position position="81"/>
    </location>
</feature>
<evidence type="ECO:0000256" key="8">
    <source>
        <dbReference type="PIRSR" id="PIRSR614732-1"/>
    </source>
</evidence>
<dbReference type="UniPathway" id="UPA00070">
    <property type="reaction ID" value="UER00120"/>
</dbReference>
<dbReference type="InterPro" id="IPR001754">
    <property type="entry name" value="OMPdeCOase_dom"/>
</dbReference>
<dbReference type="PANTHER" id="PTHR32119">
    <property type="entry name" value="OROTIDINE 5'-PHOSPHATE DECARBOXYLASE"/>
    <property type="match status" value="1"/>
</dbReference>
<dbReference type="EMBL" id="VBAL01000012">
    <property type="protein sequence ID" value="TMJ06543.1"/>
    <property type="molecule type" value="Genomic_DNA"/>
</dbReference>
<gene>
    <name evidence="7 12" type="primary">pyrF</name>
    <name evidence="12" type="ORF">E6H01_01365</name>
</gene>
<dbReference type="Proteomes" id="UP000319353">
    <property type="component" value="Unassembled WGS sequence"/>
</dbReference>
<evidence type="ECO:0000256" key="10">
    <source>
        <dbReference type="RuleBase" id="RU000512"/>
    </source>
</evidence>
<dbReference type="InterPro" id="IPR018089">
    <property type="entry name" value="OMPdecase_AS"/>
</dbReference>
<evidence type="ECO:0000313" key="13">
    <source>
        <dbReference type="Proteomes" id="UP000319353"/>
    </source>
</evidence>
<comment type="subunit">
    <text evidence="7">Homodimer.</text>
</comment>
<evidence type="ECO:0000256" key="3">
    <source>
        <dbReference type="ARBA" id="ARBA00022793"/>
    </source>
</evidence>
<evidence type="ECO:0000313" key="12">
    <source>
        <dbReference type="EMBL" id="TMJ06543.1"/>
    </source>
</evidence>
<comment type="function">
    <text evidence="1 7">Catalyzes the decarboxylation of orotidine 5'-monophosphate (OMP) to uridine 5'-monophosphate (UMP).</text>
</comment>
<evidence type="ECO:0000256" key="1">
    <source>
        <dbReference type="ARBA" id="ARBA00002356"/>
    </source>
</evidence>
<dbReference type="GO" id="GO:0004590">
    <property type="term" value="F:orotidine-5'-phosphate decarboxylase activity"/>
    <property type="evidence" value="ECO:0007669"/>
    <property type="project" value="UniProtKB-UniRule"/>
</dbReference>
<evidence type="ECO:0000256" key="4">
    <source>
        <dbReference type="ARBA" id="ARBA00022975"/>
    </source>
</evidence>
<feature type="binding site" evidence="7 9">
    <location>
        <position position="243"/>
    </location>
    <ligand>
        <name>substrate</name>
    </ligand>
</feature>
<sequence>MRSGGQGVGIREQIPAISAAASTAGRLIVALDVPSLEGAARFVTTLGPAVRWFKVGSELFTAVGPRAVTMILERGGKVFLDLKFHDIPRTVAAAVGAAARLGVHMMNLHIGAGEDVLRAAVRALDDNEPVTPQRSPVTSMRITNHESRITGPLLLGVTQLTSYHDGPEVMAAVVDAAARAKWCGLDGVIASAREAAAIKSACGPEFVVVTPGIRPAGASSDDQRRTATPAEAVLAGADYLVVGRPVLDAVDPLAVVSGVIQEMEAAVRQESGVSERKS</sequence>
<dbReference type="PROSITE" id="PS00156">
    <property type="entry name" value="OMPDECASE"/>
    <property type="match status" value="1"/>
</dbReference>
<feature type="binding site" evidence="7 9">
    <location>
        <position position="161"/>
    </location>
    <ligand>
        <name>substrate</name>
    </ligand>
</feature>
<dbReference type="NCBIfam" id="NF001273">
    <property type="entry name" value="PRK00230.1"/>
    <property type="match status" value="1"/>
</dbReference>
<dbReference type="AlphaFoldDB" id="A0A537LEU6"/>
<keyword evidence="5 7" id="KW-0456">Lyase</keyword>
<dbReference type="GO" id="GO:0005829">
    <property type="term" value="C:cytosol"/>
    <property type="evidence" value="ECO:0007669"/>
    <property type="project" value="TreeGrafter"/>
</dbReference>
<dbReference type="SUPFAM" id="SSF51366">
    <property type="entry name" value="Ribulose-phoshate binding barrel"/>
    <property type="match status" value="1"/>
</dbReference>
<keyword evidence="4 7" id="KW-0665">Pyrimidine biosynthesis</keyword>
<feature type="binding site" evidence="7">
    <location>
        <begin position="81"/>
        <end position="90"/>
    </location>
    <ligand>
        <name>substrate</name>
    </ligand>
</feature>
<feature type="active site" description="For OMPdecase activity" evidence="8">
    <location>
        <position position="86"/>
    </location>
</feature>
<evidence type="ECO:0000259" key="11">
    <source>
        <dbReference type="SMART" id="SM00934"/>
    </source>
</evidence>
<dbReference type="Pfam" id="PF00215">
    <property type="entry name" value="OMPdecase"/>
    <property type="match status" value="1"/>
</dbReference>
<keyword evidence="3 7" id="KW-0210">Decarboxylase</keyword>